<comment type="caution">
    <text evidence="1">The sequence shown here is derived from an EMBL/GenBank/DDBJ whole genome shotgun (WGS) entry which is preliminary data.</text>
</comment>
<accession>A0ACC0Q388</accession>
<dbReference type="Proteomes" id="UP001062846">
    <property type="component" value="Chromosome 1"/>
</dbReference>
<name>A0ACC0Q388_RHOML</name>
<keyword evidence="2" id="KW-1185">Reference proteome</keyword>
<sequence length="204" mass="23009">MVVEKVVMAGGDEDGLGGGRRWRKGSGSSYGGELKVVVVMAASLSLWDRREEGGMACVYEYNFFLLSVCEKVCLRWVYEQGVSALVKSFNKERMRQNLEILGWTLSPEEFQKIDQIPQQKGCRGLEFDQIPQQKGCRGLEFVSDGGPYKSVEDLWDEPINLNVTGLLKLLGRRSIVFNLAPTLHLVTKYHFLQAIGDQRCDQNI</sequence>
<evidence type="ECO:0000313" key="2">
    <source>
        <dbReference type="Proteomes" id="UP001062846"/>
    </source>
</evidence>
<protein>
    <submittedName>
        <fullName evidence="1">Uncharacterized protein</fullName>
    </submittedName>
</protein>
<evidence type="ECO:0000313" key="1">
    <source>
        <dbReference type="EMBL" id="KAI8572435.1"/>
    </source>
</evidence>
<organism evidence="1 2">
    <name type="scientific">Rhododendron molle</name>
    <name type="common">Chinese azalea</name>
    <name type="synonym">Azalea mollis</name>
    <dbReference type="NCBI Taxonomy" id="49168"/>
    <lineage>
        <taxon>Eukaryota</taxon>
        <taxon>Viridiplantae</taxon>
        <taxon>Streptophyta</taxon>
        <taxon>Embryophyta</taxon>
        <taxon>Tracheophyta</taxon>
        <taxon>Spermatophyta</taxon>
        <taxon>Magnoliopsida</taxon>
        <taxon>eudicotyledons</taxon>
        <taxon>Gunneridae</taxon>
        <taxon>Pentapetalae</taxon>
        <taxon>asterids</taxon>
        <taxon>Ericales</taxon>
        <taxon>Ericaceae</taxon>
        <taxon>Ericoideae</taxon>
        <taxon>Rhodoreae</taxon>
        <taxon>Rhododendron</taxon>
    </lineage>
</organism>
<dbReference type="EMBL" id="CM046388">
    <property type="protein sequence ID" value="KAI8572435.1"/>
    <property type="molecule type" value="Genomic_DNA"/>
</dbReference>
<reference evidence="1" key="1">
    <citation type="submission" date="2022-02" db="EMBL/GenBank/DDBJ databases">
        <title>Plant Genome Project.</title>
        <authorList>
            <person name="Zhang R.-G."/>
        </authorList>
    </citation>
    <scope>NUCLEOTIDE SEQUENCE</scope>
    <source>
        <strain evidence="1">AT1</strain>
    </source>
</reference>
<proteinExistence type="predicted"/>
<gene>
    <name evidence="1" type="ORF">RHMOL_Rhmol01G0198200</name>
</gene>